<evidence type="ECO:0000313" key="7">
    <source>
        <dbReference type="Proteomes" id="UP000507470"/>
    </source>
</evidence>
<organism evidence="6 7">
    <name type="scientific">Mytilus coruscus</name>
    <name type="common">Sea mussel</name>
    <dbReference type="NCBI Taxonomy" id="42192"/>
    <lineage>
        <taxon>Eukaryota</taxon>
        <taxon>Metazoa</taxon>
        <taxon>Spiralia</taxon>
        <taxon>Lophotrochozoa</taxon>
        <taxon>Mollusca</taxon>
        <taxon>Bivalvia</taxon>
        <taxon>Autobranchia</taxon>
        <taxon>Pteriomorphia</taxon>
        <taxon>Mytilida</taxon>
        <taxon>Mytiloidea</taxon>
        <taxon>Mytilidae</taxon>
        <taxon>Mytilinae</taxon>
        <taxon>Mytilus</taxon>
    </lineage>
</organism>
<evidence type="ECO:0000256" key="2">
    <source>
        <dbReference type="ARBA" id="ARBA00022692"/>
    </source>
</evidence>
<keyword evidence="3" id="KW-0677">Repeat</keyword>
<dbReference type="InterPro" id="IPR052403">
    <property type="entry name" value="LINC-complex_assoc"/>
</dbReference>
<dbReference type="PANTHER" id="PTHR47535:SF1">
    <property type="entry name" value="NESPRIN-1"/>
    <property type="match status" value="1"/>
</dbReference>
<dbReference type="GO" id="GO:0034993">
    <property type="term" value="C:meiotic nuclear membrane microtubule tethering complex"/>
    <property type="evidence" value="ECO:0007669"/>
    <property type="project" value="TreeGrafter"/>
</dbReference>
<evidence type="ECO:0000256" key="5">
    <source>
        <dbReference type="ARBA" id="ARBA00023136"/>
    </source>
</evidence>
<dbReference type="GO" id="GO:0005737">
    <property type="term" value="C:cytoplasm"/>
    <property type="evidence" value="ECO:0007669"/>
    <property type="project" value="TreeGrafter"/>
</dbReference>
<proteinExistence type="predicted"/>
<sequence>MINTGHFVLLHRLRIKLRLLRNMLTSTSFIMMHISNVMTSTKDKLTICAEVTGDKQALNNRLDRVQDLMTSLRDGEKKVEATHVQGEKTLPQTARQGQAHINGELESVSVTQDYETLATRLGETQQNLTHSIQALQAYDGSCIKDLELKFTLPEKQAQVEKYKALQNDVHTRQGQFDDLKNMASQDLIGKLRNHALEHETYQENFSECSEWLGTSLQRLQELVAEKDQGATRIHYTVECGEKLYPSTASEGPDIIHQELRGLREHWEQGCDVLSETQCKLDTTLLQWYSYDENFDQFRKWFLDTEIKLREDTDLKATLSDKKAQLQNHRLCRSYIKTLYLDNM</sequence>
<dbReference type="Gene3D" id="1.20.58.60">
    <property type="match status" value="2"/>
</dbReference>
<dbReference type="GO" id="GO:0007097">
    <property type="term" value="P:nuclear migration"/>
    <property type="evidence" value="ECO:0007669"/>
    <property type="project" value="TreeGrafter"/>
</dbReference>
<protein>
    <submittedName>
        <fullName evidence="6">SYNE1</fullName>
    </submittedName>
</protein>
<evidence type="ECO:0000256" key="4">
    <source>
        <dbReference type="ARBA" id="ARBA00022989"/>
    </source>
</evidence>
<dbReference type="GO" id="GO:0051015">
    <property type="term" value="F:actin filament binding"/>
    <property type="evidence" value="ECO:0007669"/>
    <property type="project" value="TreeGrafter"/>
</dbReference>
<dbReference type="SUPFAM" id="SSF46966">
    <property type="entry name" value="Spectrin repeat"/>
    <property type="match status" value="2"/>
</dbReference>
<dbReference type="OrthoDB" id="18740at2759"/>
<evidence type="ECO:0000256" key="1">
    <source>
        <dbReference type="ARBA" id="ARBA00004370"/>
    </source>
</evidence>
<name>A0A6J8E707_MYTCO</name>
<keyword evidence="2" id="KW-0812">Transmembrane</keyword>
<dbReference type="PANTHER" id="PTHR47535">
    <property type="entry name" value="MUSCLE-SPECIFIC PROTEIN 300 KDA, ISOFORM G"/>
    <property type="match status" value="1"/>
</dbReference>
<dbReference type="GO" id="GO:0005640">
    <property type="term" value="C:nuclear outer membrane"/>
    <property type="evidence" value="ECO:0007669"/>
    <property type="project" value="TreeGrafter"/>
</dbReference>
<keyword evidence="7" id="KW-1185">Reference proteome</keyword>
<keyword evidence="4" id="KW-1133">Transmembrane helix</keyword>
<keyword evidence="5" id="KW-0472">Membrane</keyword>
<evidence type="ECO:0000313" key="6">
    <source>
        <dbReference type="EMBL" id="CAC5416629.1"/>
    </source>
</evidence>
<gene>
    <name evidence="6" type="ORF">MCOR_49225</name>
</gene>
<dbReference type="AlphaFoldDB" id="A0A6J8E707"/>
<accession>A0A6J8E707</accession>
<reference evidence="6 7" key="1">
    <citation type="submission" date="2020-06" db="EMBL/GenBank/DDBJ databases">
        <authorList>
            <person name="Li R."/>
            <person name="Bekaert M."/>
        </authorList>
    </citation>
    <scope>NUCLEOTIDE SEQUENCE [LARGE SCALE GENOMIC DNA]</scope>
    <source>
        <strain evidence="7">wild</strain>
    </source>
</reference>
<evidence type="ECO:0000256" key="3">
    <source>
        <dbReference type="ARBA" id="ARBA00022737"/>
    </source>
</evidence>
<dbReference type="Proteomes" id="UP000507470">
    <property type="component" value="Unassembled WGS sequence"/>
</dbReference>
<comment type="subcellular location">
    <subcellularLocation>
        <location evidence="1">Membrane</location>
    </subcellularLocation>
</comment>
<dbReference type="EMBL" id="CACVKT020008665">
    <property type="protein sequence ID" value="CAC5416629.1"/>
    <property type="molecule type" value="Genomic_DNA"/>
</dbReference>